<dbReference type="InterPro" id="IPR014922">
    <property type="entry name" value="YdhG-like"/>
</dbReference>
<evidence type="ECO:0000313" key="3">
    <source>
        <dbReference type="Proteomes" id="UP001208567"/>
    </source>
</evidence>
<dbReference type="SUPFAM" id="SSF159888">
    <property type="entry name" value="YdhG-like"/>
    <property type="match status" value="1"/>
</dbReference>
<name>A0ABQ5NB81_9CLOT</name>
<accession>A0ABQ5NB81</accession>
<feature type="domain" description="YdhG-like" evidence="1">
    <location>
        <begin position="25"/>
        <end position="109"/>
    </location>
</feature>
<keyword evidence="3" id="KW-1185">Reference proteome</keyword>
<dbReference type="Pfam" id="PF08818">
    <property type="entry name" value="DUF1801"/>
    <property type="match status" value="1"/>
</dbReference>
<dbReference type="EMBL" id="BRXR01000001">
    <property type="protein sequence ID" value="GLC32535.1"/>
    <property type="molecule type" value="Genomic_DNA"/>
</dbReference>
<gene>
    <name evidence="2" type="ORF">bsdE14_39450</name>
</gene>
<proteinExistence type="predicted"/>
<protein>
    <recommendedName>
        <fullName evidence="1">YdhG-like domain-containing protein</fullName>
    </recommendedName>
</protein>
<comment type="caution">
    <text evidence="2">The sequence shown here is derived from an EMBL/GenBank/DDBJ whole genome shotgun (WGS) entry which is preliminary data.</text>
</comment>
<dbReference type="Proteomes" id="UP001208567">
    <property type="component" value="Unassembled WGS sequence"/>
</dbReference>
<evidence type="ECO:0000259" key="1">
    <source>
        <dbReference type="Pfam" id="PF08818"/>
    </source>
</evidence>
<evidence type="ECO:0000313" key="2">
    <source>
        <dbReference type="EMBL" id="GLC32535.1"/>
    </source>
</evidence>
<dbReference type="RefSeq" id="WP_264851844.1">
    <property type="nucleotide sequence ID" value="NZ_BRXR01000001.1"/>
</dbReference>
<dbReference type="Gene3D" id="3.90.1150.200">
    <property type="match status" value="1"/>
</dbReference>
<organism evidence="2 3">
    <name type="scientific">Clostridium omnivorum</name>
    <dbReference type="NCBI Taxonomy" id="1604902"/>
    <lineage>
        <taxon>Bacteria</taxon>
        <taxon>Bacillati</taxon>
        <taxon>Bacillota</taxon>
        <taxon>Clostridia</taxon>
        <taxon>Eubacteriales</taxon>
        <taxon>Clostridiaceae</taxon>
        <taxon>Clostridium</taxon>
    </lineage>
</organism>
<sequence length="118" mass="13601">MSFVSIGEYISTLDEKGKNHVSDFVNFMKEAFSNLSPKISFSMPMWWIGSKMYEGYVAISATKKHYSIHFHDENYIVKLKQELPNCTFGKRCINVKYGDEAAINIVKQNVSEYLNSKI</sequence>
<reference evidence="2 3" key="1">
    <citation type="journal article" date="2024" name="Int. J. Syst. Evol. Microbiol.">
        <title>Clostridium omnivorum sp. nov., isolated from anoxic soil under the treatment of reductive soil disinfestation.</title>
        <authorList>
            <person name="Ueki A."/>
            <person name="Tonouchi A."/>
            <person name="Kaku N."/>
            <person name="Honma S."/>
            <person name="Ueki K."/>
        </authorList>
    </citation>
    <scope>NUCLEOTIDE SEQUENCE [LARGE SCALE GENOMIC DNA]</scope>
    <source>
        <strain evidence="2 3">E14</strain>
    </source>
</reference>